<evidence type="ECO:0000256" key="2">
    <source>
        <dbReference type="ARBA" id="ARBA00022705"/>
    </source>
</evidence>
<name>A0A2M9HC57_9BIFI</name>
<dbReference type="InterPro" id="IPR000989">
    <property type="entry name" value="Rep"/>
</dbReference>
<keyword evidence="4" id="KW-1185">Reference proteome</keyword>
<keyword evidence="2" id="KW-0235">DNA replication</keyword>
<gene>
    <name evidence="3" type="ORF">CSQ87_10370</name>
</gene>
<dbReference type="AlphaFoldDB" id="A0A2M9HC57"/>
<dbReference type="Pfam" id="PF01446">
    <property type="entry name" value="Rep_1"/>
    <property type="match status" value="1"/>
</dbReference>
<dbReference type="GO" id="GO:0006260">
    <property type="term" value="P:DNA replication"/>
    <property type="evidence" value="ECO:0007669"/>
    <property type="project" value="UniProtKB-KW"/>
</dbReference>
<evidence type="ECO:0000256" key="1">
    <source>
        <dbReference type="ARBA" id="ARBA00008909"/>
    </source>
</evidence>
<accession>A0A2M9HC57</accession>
<protein>
    <submittedName>
        <fullName evidence="3">Uncharacterized protein</fullName>
    </submittedName>
</protein>
<dbReference type="GO" id="GO:0003677">
    <property type="term" value="F:DNA binding"/>
    <property type="evidence" value="ECO:0007669"/>
    <property type="project" value="InterPro"/>
</dbReference>
<organism evidence="3 4">
    <name type="scientific">Bifidobacterium simiarum</name>
    <dbReference type="NCBI Taxonomy" id="2045441"/>
    <lineage>
        <taxon>Bacteria</taxon>
        <taxon>Bacillati</taxon>
        <taxon>Actinomycetota</taxon>
        <taxon>Actinomycetes</taxon>
        <taxon>Bifidobacteriales</taxon>
        <taxon>Bifidobacteriaceae</taxon>
        <taxon>Bifidobacterium</taxon>
    </lineage>
</organism>
<comment type="caution">
    <text evidence="3">The sequence shown here is derived from an EMBL/GenBank/DDBJ whole genome shotgun (WGS) entry which is preliminary data.</text>
</comment>
<evidence type="ECO:0000313" key="3">
    <source>
        <dbReference type="EMBL" id="PJM74399.1"/>
    </source>
</evidence>
<reference evidence="3 4" key="1">
    <citation type="submission" date="2017-10" db="EMBL/GenBank/DDBJ databases">
        <title>Draft genome sequences of strains TRE 1, TRE 9, TRE H and TRI 7, isolated from tamarins, belonging to four potential novel Bifidobacterium species.</title>
        <authorList>
            <person name="Mattarelli P."/>
            <person name="Modesto M."/>
            <person name="Puglisi E."/>
            <person name="Morelli L."/>
            <person name="Spezio C."/>
            <person name="Bonetti A."/>
            <person name="Sandri C."/>
        </authorList>
    </citation>
    <scope>NUCLEOTIDE SEQUENCE [LARGE SCALE GENOMIC DNA]</scope>
    <source>
        <strain evidence="4">TRI7</strain>
    </source>
</reference>
<dbReference type="OrthoDB" id="5146336at2"/>
<dbReference type="RefSeq" id="WP_100513803.1">
    <property type="nucleotide sequence ID" value="NZ_PEBK01000014.1"/>
</dbReference>
<dbReference type="Proteomes" id="UP000231451">
    <property type="component" value="Unassembled WGS sequence"/>
</dbReference>
<evidence type="ECO:0000313" key="4">
    <source>
        <dbReference type="Proteomes" id="UP000231451"/>
    </source>
</evidence>
<dbReference type="EMBL" id="PEBK01000014">
    <property type="protein sequence ID" value="PJM74399.1"/>
    <property type="molecule type" value="Genomic_DNA"/>
</dbReference>
<proteinExistence type="inferred from homology"/>
<sequence length="386" mass="44508">MQRLEERRNLRIDMWRRRNRSASWLIDHAIEHATRTDRLRGFALPMRPARCGWPLGRVDMTLIDGRAYATGLEHCASPWACPVCTPVIRARRARDLQRAADRWTGEGHALVFVTLTRPHTKSEPLADGLDLVARAWSDMTGSQRWRKLRNDLGIRHHARSVEITWSPGHGWHAHVHALLFADAPVDRKRLQDELCDMWGRALEHLGSRRPSKRHGVLCENVETTPEGAASYLSKPPDRIGSEITRMDRKQGRGHDSLTPFQLLDPPVIRRLGEWRARSLWIEYVESTQRRRSITWSRHLRSSLVGGREASDRQIIDDTIPGMRLYPIAPRTWRRLRRSPTLLAHLCSRTETGEVPIALDIIRLIAHERDGKTDDGNDEAERRCPRP</sequence>
<comment type="similarity">
    <text evidence="1">Belongs to the Gram-positive plasmids replication protein type 1 family.</text>
</comment>